<proteinExistence type="predicted"/>
<dbReference type="EMBL" id="CAIY01000006">
    <property type="protein sequence ID" value="CCH66283.1"/>
    <property type="molecule type" value="Genomic_DNA"/>
</dbReference>
<comment type="caution">
    <text evidence="1">The sequence shown here is derived from an EMBL/GenBank/DDBJ whole genome shotgun (WGS) entry which is preliminary data.</text>
</comment>
<sequence length="61" mass="6508">MGLGLFLCSGLEVFGFTPILACSIGLPTTLLTCWLVWSQLVNMLTSIESQGMISLDLDSLG</sequence>
<keyword evidence="2" id="KW-1185">Reference proteome</keyword>
<protein>
    <submittedName>
        <fullName evidence="1">Uncharacterized protein</fullName>
    </submittedName>
</protein>
<accession>M1WYX3</accession>
<reference evidence="1 2" key="1">
    <citation type="submission" date="2012-05" db="EMBL/GenBank/DDBJ databases">
        <authorList>
            <person name="Hilton J."/>
        </authorList>
    </citation>
    <scope>NUCLEOTIDE SEQUENCE [LARGE SCALE GENOMIC DNA]</scope>
    <source>
        <strain evidence="1 2">HH01</strain>
    </source>
</reference>
<evidence type="ECO:0000313" key="2">
    <source>
        <dbReference type="Proteomes" id="UP000053051"/>
    </source>
</evidence>
<dbReference type="Proteomes" id="UP000053051">
    <property type="component" value="Unassembled WGS sequence"/>
</dbReference>
<reference evidence="2" key="2">
    <citation type="submission" date="2016-01" db="EMBL/GenBank/DDBJ databases">
        <title>Diatom-associated endosymboitic cyanobacterium lacks core nitrogen metabolism enzymes.</title>
        <authorList>
            <person name="Hilton J.A."/>
            <person name="Foster R.A."/>
            <person name="Tripp H.J."/>
            <person name="Carter B.J."/>
            <person name="Zehr J.P."/>
            <person name="Villareal T.A."/>
        </authorList>
    </citation>
    <scope>NUCLEOTIDE SEQUENCE [LARGE SCALE GENOMIC DNA]</scope>
    <source>
        <strain evidence="2">HH01</strain>
    </source>
</reference>
<organism evidence="1 2">
    <name type="scientific">Richelia intracellularis HH01</name>
    <dbReference type="NCBI Taxonomy" id="1165094"/>
    <lineage>
        <taxon>Bacteria</taxon>
        <taxon>Bacillati</taxon>
        <taxon>Cyanobacteriota</taxon>
        <taxon>Cyanophyceae</taxon>
        <taxon>Nostocales</taxon>
        <taxon>Nostocaceae</taxon>
        <taxon>Richelia</taxon>
    </lineage>
</organism>
<dbReference type="AlphaFoldDB" id="M1WYX3"/>
<dbReference type="STRING" id="1165094.RINTHH_1280"/>
<gene>
    <name evidence="1" type="ORF">RINTHH_1280</name>
</gene>
<name>M1WYX3_9NOST</name>
<evidence type="ECO:0000313" key="1">
    <source>
        <dbReference type="EMBL" id="CCH66283.1"/>
    </source>
</evidence>